<name>A0A450WI16_9GAMM</name>
<organism evidence="2">
    <name type="scientific">Candidatus Kentrum sp. LFY</name>
    <dbReference type="NCBI Taxonomy" id="2126342"/>
    <lineage>
        <taxon>Bacteria</taxon>
        <taxon>Pseudomonadati</taxon>
        <taxon>Pseudomonadota</taxon>
        <taxon>Gammaproteobacteria</taxon>
        <taxon>Candidatus Kentrum</taxon>
    </lineage>
</organism>
<keyword evidence="1" id="KW-0812">Transmembrane</keyword>
<reference evidence="2" key="1">
    <citation type="submission" date="2019-02" db="EMBL/GenBank/DDBJ databases">
        <authorList>
            <person name="Gruber-Vodicka R. H."/>
            <person name="Seah K. B. B."/>
        </authorList>
    </citation>
    <scope>NUCLEOTIDE SEQUENCE</scope>
    <source>
        <strain evidence="2">BECK_BY7</strain>
    </source>
</reference>
<protein>
    <submittedName>
        <fullName evidence="2">Uncharacterized protein</fullName>
    </submittedName>
</protein>
<evidence type="ECO:0000256" key="1">
    <source>
        <dbReference type="SAM" id="Phobius"/>
    </source>
</evidence>
<keyword evidence="1" id="KW-0472">Membrane</keyword>
<feature type="transmembrane region" description="Helical" evidence="1">
    <location>
        <begin position="9"/>
        <end position="28"/>
    </location>
</feature>
<evidence type="ECO:0000313" key="2">
    <source>
        <dbReference type="EMBL" id="VFK16671.1"/>
    </source>
</evidence>
<accession>A0A450WI16</accession>
<keyword evidence="1" id="KW-1133">Transmembrane helix</keyword>
<proteinExistence type="predicted"/>
<dbReference type="EMBL" id="CAADFN010000025">
    <property type="protein sequence ID" value="VFK16671.1"/>
    <property type="molecule type" value="Genomic_DNA"/>
</dbReference>
<dbReference type="AlphaFoldDB" id="A0A450WI16"/>
<sequence length="42" mass="4880">MVKTKIMSLYVYILIAIIVIGAILQMKFDWLVLNLPRTERDG</sequence>
<gene>
    <name evidence="2" type="ORF">BECKLFY1418C_GA0070996_102518</name>
</gene>